<proteinExistence type="inferred from homology"/>
<evidence type="ECO:0000256" key="2">
    <source>
        <dbReference type="ARBA" id="ARBA00022552"/>
    </source>
</evidence>
<evidence type="ECO:0000256" key="3">
    <source>
        <dbReference type="SAM" id="MobiDB-lite"/>
    </source>
</evidence>
<feature type="region of interest" description="Disordered" evidence="3">
    <location>
        <begin position="126"/>
        <end position="173"/>
    </location>
</feature>
<keyword evidence="5" id="KW-1185">Reference proteome</keyword>
<dbReference type="AlphaFoldDB" id="A0A9W8HMM2"/>
<evidence type="ECO:0000313" key="4">
    <source>
        <dbReference type="EMBL" id="KAJ2793346.1"/>
    </source>
</evidence>
<comment type="caution">
    <text evidence="4">The sequence shown here is derived from an EMBL/GenBank/DDBJ whole genome shotgun (WGS) entry which is preliminary data.</text>
</comment>
<dbReference type="GO" id="GO:0006364">
    <property type="term" value="P:rRNA processing"/>
    <property type="evidence" value="ECO:0007669"/>
    <property type="project" value="UniProtKB-KW"/>
</dbReference>
<dbReference type="EMBL" id="JANBUO010002933">
    <property type="protein sequence ID" value="KAJ2793346.1"/>
    <property type="molecule type" value="Genomic_DNA"/>
</dbReference>
<evidence type="ECO:0000256" key="1">
    <source>
        <dbReference type="ARBA" id="ARBA00006524"/>
    </source>
</evidence>
<dbReference type="Proteomes" id="UP001140094">
    <property type="component" value="Unassembled WGS sequence"/>
</dbReference>
<keyword evidence="2" id="KW-0698">rRNA processing</keyword>
<dbReference type="PANTHER" id="PTHR21250">
    <property type="entry name" value="PRE-RRNA-PROCESSING PROTEIN TSR2 HOMOLOG"/>
    <property type="match status" value="1"/>
</dbReference>
<reference evidence="4" key="1">
    <citation type="submission" date="2022-07" db="EMBL/GenBank/DDBJ databases">
        <title>Phylogenomic reconstructions and comparative analyses of Kickxellomycotina fungi.</title>
        <authorList>
            <person name="Reynolds N.K."/>
            <person name="Stajich J.E."/>
            <person name="Barry K."/>
            <person name="Grigoriev I.V."/>
            <person name="Crous P."/>
            <person name="Smith M.E."/>
        </authorList>
    </citation>
    <scope>NUCLEOTIDE SEQUENCE</scope>
    <source>
        <strain evidence="4">NRRL 1565</strain>
    </source>
</reference>
<protein>
    <submittedName>
        <fullName evidence="4">rRNA accumulation- protein</fullName>
    </submittedName>
</protein>
<accession>A0A9W8HMM2</accession>
<organism evidence="4 5">
    <name type="scientific">Coemansia guatemalensis</name>
    <dbReference type="NCBI Taxonomy" id="2761395"/>
    <lineage>
        <taxon>Eukaryota</taxon>
        <taxon>Fungi</taxon>
        <taxon>Fungi incertae sedis</taxon>
        <taxon>Zoopagomycota</taxon>
        <taxon>Kickxellomycotina</taxon>
        <taxon>Kickxellomycetes</taxon>
        <taxon>Kickxellales</taxon>
        <taxon>Kickxellaceae</taxon>
        <taxon>Coemansia</taxon>
    </lineage>
</organism>
<dbReference type="Pfam" id="PF10273">
    <property type="entry name" value="WGG"/>
    <property type="match status" value="1"/>
</dbReference>
<feature type="compositionally biased region" description="Polar residues" evidence="3">
    <location>
        <begin position="140"/>
        <end position="151"/>
    </location>
</feature>
<name>A0A9W8HMM2_9FUNG</name>
<sequence length="173" mass="19228">TIWIQIMGTPQQALHPNKEAFVEGVDHILNRWTALELAVQHEWGGHDTREKREDMVDEIVEYFDTLVRKRKTPEPTDLEELLLDIMDGDFSVALDDQSEKEVAKLICAVFAECKTGNFTTVDRMAKERDAKEKDGAAQSAAGQSKPNNAQQVASDSGSDDDDSASDSDVSMND</sequence>
<feature type="non-terminal residue" evidence="4">
    <location>
        <position position="1"/>
    </location>
</feature>
<evidence type="ECO:0000313" key="5">
    <source>
        <dbReference type="Proteomes" id="UP001140094"/>
    </source>
</evidence>
<dbReference type="InterPro" id="IPR019398">
    <property type="entry name" value="Pre-rRNA_process_TSR2"/>
</dbReference>
<gene>
    <name evidence="4" type="primary">TSR2</name>
    <name evidence="4" type="ORF">H4R20_006566</name>
</gene>
<comment type="similarity">
    <text evidence="1">Belongs to the TSR2 family.</text>
</comment>
<dbReference type="OrthoDB" id="263560at2759"/>
<feature type="compositionally biased region" description="Basic and acidic residues" evidence="3">
    <location>
        <begin position="126"/>
        <end position="135"/>
    </location>
</feature>